<accession>C5SZE0</accession>
<proteinExistence type="predicted"/>
<dbReference type="OrthoDB" id="8912073at2"/>
<dbReference type="PATRIC" id="fig|573060.9.peg.5152"/>
<dbReference type="RefSeq" id="WP_005792643.1">
    <property type="nucleotide sequence ID" value="NZ_ACQT01000001.1"/>
</dbReference>
<dbReference type="AlphaFoldDB" id="C5SZE0"/>
<comment type="caution">
    <text evidence="1">The sequence shown here is derived from an EMBL/GenBank/DDBJ whole genome shotgun (WGS) entry which is preliminary data.</text>
</comment>
<gene>
    <name evidence="1" type="ORF">AcdelDRAFT_0020</name>
</gene>
<organism evidence="1 2">
    <name type="scientific">Acidovorax delafieldii 2AN</name>
    <dbReference type="NCBI Taxonomy" id="573060"/>
    <lineage>
        <taxon>Bacteria</taxon>
        <taxon>Pseudomonadati</taxon>
        <taxon>Pseudomonadota</taxon>
        <taxon>Betaproteobacteria</taxon>
        <taxon>Burkholderiales</taxon>
        <taxon>Comamonadaceae</taxon>
        <taxon>Acidovorax</taxon>
    </lineage>
</organism>
<protein>
    <submittedName>
        <fullName evidence="1">Uncharacterized protein</fullName>
    </submittedName>
</protein>
<dbReference type="Proteomes" id="UP000003856">
    <property type="component" value="Unassembled WGS sequence"/>
</dbReference>
<evidence type="ECO:0000313" key="1">
    <source>
        <dbReference type="EMBL" id="EER62336.1"/>
    </source>
</evidence>
<reference evidence="1 2" key="1">
    <citation type="submission" date="2009-05" db="EMBL/GenBank/DDBJ databases">
        <title>The draft genome of Acidovorax delafieldii 2AN.</title>
        <authorList>
            <consortium name="US DOE Joint Genome Institute (JGI-PGF)"/>
            <person name="Lucas S."/>
            <person name="Copeland A."/>
            <person name="Lapidus A."/>
            <person name="Glavina del Rio T."/>
            <person name="Tice H."/>
            <person name="Bruce D."/>
            <person name="Goodwin L."/>
            <person name="Pitluck S."/>
            <person name="Larimer F."/>
            <person name="Land M.L."/>
            <person name="Hauser L."/>
            <person name="Shelobolina E.S."/>
            <person name="Picardal F."/>
            <person name="Roden E."/>
            <person name="Emerson D."/>
        </authorList>
    </citation>
    <scope>NUCLEOTIDE SEQUENCE [LARGE SCALE GENOMIC DNA]</scope>
    <source>
        <strain evidence="1 2">2AN</strain>
    </source>
</reference>
<name>C5SZE0_ACIDE</name>
<sequence>MTSATPSLQLRRIFRDSLRLYFAPLAGAYKGIKVELRRVDLEIARGRDAQIQQSKTPPRA</sequence>
<dbReference type="EMBL" id="ACQT01000001">
    <property type="protein sequence ID" value="EER62336.1"/>
    <property type="molecule type" value="Genomic_DNA"/>
</dbReference>
<evidence type="ECO:0000313" key="2">
    <source>
        <dbReference type="Proteomes" id="UP000003856"/>
    </source>
</evidence>
<keyword evidence="2" id="KW-1185">Reference proteome</keyword>